<protein>
    <submittedName>
        <fullName evidence="3">Uncharacterized protein</fullName>
    </submittedName>
</protein>
<dbReference type="Proteomes" id="UP000494105">
    <property type="component" value="Unassembled WGS sequence"/>
</dbReference>
<evidence type="ECO:0000313" key="4">
    <source>
        <dbReference type="Proteomes" id="UP000494105"/>
    </source>
</evidence>
<proteinExistence type="inferred from homology"/>
<feature type="signal peptide" evidence="2">
    <location>
        <begin position="1"/>
        <end position="24"/>
    </location>
</feature>
<keyword evidence="2" id="KW-0732">Signal</keyword>
<gene>
    <name evidence="3" type="ORF">LMG1861_02631</name>
</gene>
<evidence type="ECO:0000313" key="3">
    <source>
        <dbReference type="EMBL" id="CAB3868367.1"/>
    </source>
</evidence>
<evidence type="ECO:0000256" key="2">
    <source>
        <dbReference type="SAM" id="SignalP"/>
    </source>
</evidence>
<dbReference type="Gene3D" id="3.40.190.10">
    <property type="entry name" value="Periplasmic binding protein-like II"/>
    <property type="match status" value="1"/>
</dbReference>
<dbReference type="PIRSF" id="PIRSF017082">
    <property type="entry name" value="YflP"/>
    <property type="match status" value="1"/>
</dbReference>
<dbReference type="CDD" id="cd07012">
    <property type="entry name" value="PBP2_Bug_TTT"/>
    <property type="match status" value="1"/>
</dbReference>
<dbReference type="PANTHER" id="PTHR42928:SF5">
    <property type="entry name" value="BLR1237 PROTEIN"/>
    <property type="match status" value="1"/>
</dbReference>
<dbReference type="AlphaFoldDB" id="A0A6S7DV06"/>
<sequence>MKTGGYIATILASLALAASTASLAGPLGENGNRPITLVVPSSPGSSSDLVARILGRAVTEKVGNPVVVENRPGANGIIGVQNILTRPADGSALLSTTSSPVVFNKFLFKKLPYDPQTELIPLVIFARGTMMLGTTPKLPYSNLAGLIADAKQHPEKLNFGYATATQQLVGELFQKSSGTKFTFIAYKTNAAMLQALMTGEIHLAISDPAGFDSYMKGKQINVVAATAPSRLRVYPDVPTLIEQDIDLKLETFNGVFAPKGTSKADQDALIAVLKDQVASKEMRDYTLGTAMDDFVVAGDDAKKYMDEMISTWTKLTREAGIEARQ</sequence>
<reference evidence="3 4" key="1">
    <citation type="submission" date="2020-04" db="EMBL/GenBank/DDBJ databases">
        <authorList>
            <person name="De Canck E."/>
        </authorList>
    </citation>
    <scope>NUCLEOTIDE SEQUENCE [LARGE SCALE GENOMIC DNA]</scope>
    <source>
        <strain evidence="3 4">LMG 1861</strain>
    </source>
</reference>
<comment type="similarity">
    <text evidence="1">Belongs to the UPF0065 (bug) family.</text>
</comment>
<dbReference type="PANTHER" id="PTHR42928">
    <property type="entry name" value="TRICARBOXYLATE-BINDING PROTEIN"/>
    <property type="match status" value="1"/>
</dbReference>
<dbReference type="Pfam" id="PF03401">
    <property type="entry name" value="TctC"/>
    <property type="match status" value="1"/>
</dbReference>
<feature type="chain" id="PRO_5028880511" evidence="2">
    <location>
        <begin position="25"/>
        <end position="325"/>
    </location>
</feature>
<dbReference type="RefSeq" id="WP_175128636.1">
    <property type="nucleotide sequence ID" value="NZ_CADILD010000002.1"/>
</dbReference>
<evidence type="ECO:0000256" key="1">
    <source>
        <dbReference type="ARBA" id="ARBA00006987"/>
    </source>
</evidence>
<name>A0A6S7DV06_9BURK</name>
<dbReference type="SUPFAM" id="SSF53850">
    <property type="entry name" value="Periplasmic binding protein-like II"/>
    <property type="match status" value="1"/>
</dbReference>
<dbReference type="InterPro" id="IPR042100">
    <property type="entry name" value="Bug_dom1"/>
</dbReference>
<dbReference type="EMBL" id="CADILD010000002">
    <property type="protein sequence ID" value="CAB3868367.1"/>
    <property type="molecule type" value="Genomic_DNA"/>
</dbReference>
<accession>A0A6S7DV06</accession>
<dbReference type="InterPro" id="IPR005064">
    <property type="entry name" value="BUG"/>
</dbReference>
<dbReference type="Gene3D" id="3.40.190.150">
    <property type="entry name" value="Bordetella uptake gene, domain 1"/>
    <property type="match status" value="1"/>
</dbReference>
<organism evidence="3 4">
    <name type="scientific">Achromobacter piechaudii</name>
    <dbReference type="NCBI Taxonomy" id="72556"/>
    <lineage>
        <taxon>Bacteria</taxon>
        <taxon>Pseudomonadati</taxon>
        <taxon>Pseudomonadota</taxon>
        <taxon>Betaproteobacteria</taxon>
        <taxon>Burkholderiales</taxon>
        <taxon>Alcaligenaceae</taxon>
        <taxon>Achromobacter</taxon>
    </lineage>
</organism>